<evidence type="ECO:0000259" key="7">
    <source>
        <dbReference type="Pfam" id="PF16998"/>
    </source>
</evidence>
<dbReference type="EMBL" id="AVFL01000002">
    <property type="protein sequence ID" value="EWY42157.1"/>
    <property type="molecule type" value="Genomic_DNA"/>
</dbReference>
<evidence type="ECO:0000259" key="6">
    <source>
        <dbReference type="Pfam" id="PF05433"/>
    </source>
</evidence>
<comment type="caution">
    <text evidence="8">The sequence shown here is derived from an EMBL/GenBank/DDBJ whole genome shotgun (WGS) entry which is preliminary data.</text>
</comment>
<protein>
    <recommendedName>
        <fullName evidence="3">17 kDa surface antigen</fullName>
    </recommendedName>
</protein>
<comment type="subcellular location">
    <subcellularLocation>
        <location evidence="1">Cell outer membrane</location>
        <topology evidence="1">Lipid-anchor</topology>
    </subcellularLocation>
</comment>
<dbReference type="InterPro" id="IPR008816">
    <property type="entry name" value="Gly_zipper_2TM_dom"/>
</dbReference>
<dbReference type="RefSeq" id="WP_037447347.1">
    <property type="nucleotide sequence ID" value="NZ_AVFL01000002.1"/>
</dbReference>
<dbReference type="Pfam" id="PF16998">
    <property type="entry name" value="17kDa_Anti_2"/>
    <property type="match status" value="1"/>
</dbReference>
<name>W9HBV4_9PROT</name>
<dbReference type="STRING" id="1385369.N825_19850"/>
<evidence type="ECO:0000256" key="4">
    <source>
        <dbReference type="ARBA" id="ARBA00023288"/>
    </source>
</evidence>
<feature type="chain" id="PRO_5004921015" description="17 kDa surface antigen" evidence="5">
    <location>
        <begin position="21"/>
        <end position="190"/>
    </location>
</feature>
<evidence type="ECO:0000256" key="1">
    <source>
        <dbReference type="ARBA" id="ARBA00004459"/>
    </source>
</evidence>
<keyword evidence="4" id="KW-0449">Lipoprotein</keyword>
<dbReference type="GO" id="GO:0009279">
    <property type="term" value="C:cell outer membrane"/>
    <property type="evidence" value="ECO:0007669"/>
    <property type="project" value="UniProtKB-SubCell"/>
</dbReference>
<feature type="domain" description="Glycine zipper 2TM" evidence="6">
    <location>
        <begin position="64"/>
        <end position="104"/>
    </location>
</feature>
<evidence type="ECO:0000313" key="8">
    <source>
        <dbReference type="EMBL" id="EWY42157.1"/>
    </source>
</evidence>
<dbReference type="AlphaFoldDB" id="W9HBV4"/>
<proteinExistence type="inferred from homology"/>
<dbReference type="Pfam" id="PF05433">
    <property type="entry name" value="Rick_17kDa_Anti"/>
    <property type="match status" value="1"/>
</dbReference>
<evidence type="ECO:0000313" key="9">
    <source>
        <dbReference type="Proteomes" id="UP000019486"/>
    </source>
</evidence>
<feature type="signal peptide" evidence="5">
    <location>
        <begin position="1"/>
        <end position="20"/>
    </location>
</feature>
<sequence length="190" mass="18748">MRRTIAAIAVLALVSGCAPYANVGYGTGFGGFNVGTGVNLYPGGGGYHGPSALGFGSGAKQTVGTLGGAALGGLAGSRIGGGTGRLAAVGAGTLLGAFVGSGIGGSLDRADEVYARQAAARAYAAPVGVPIQWSNPHTGNLGAVQTTRDGWTTSGAYCREFQQQVVVAGRVQSAFGQACQQPDGTWRIVG</sequence>
<feature type="domain" description="Surface antigen" evidence="7">
    <location>
        <begin position="109"/>
        <end position="189"/>
    </location>
</feature>
<dbReference type="InterPro" id="IPR032635">
    <property type="entry name" value="Anti_2"/>
</dbReference>
<dbReference type="Proteomes" id="UP000019486">
    <property type="component" value="Unassembled WGS sequence"/>
</dbReference>
<gene>
    <name evidence="8" type="ORF">N825_19850</name>
</gene>
<dbReference type="PROSITE" id="PS51257">
    <property type="entry name" value="PROKAR_LIPOPROTEIN"/>
    <property type="match status" value="1"/>
</dbReference>
<keyword evidence="9" id="KW-1185">Reference proteome</keyword>
<comment type="similarity">
    <text evidence="2">Belongs to the rickettsiale 17 kDa surface antigen family.</text>
</comment>
<evidence type="ECO:0000256" key="2">
    <source>
        <dbReference type="ARBA" id="ARBA00008681"/>
    </source>
</evidence>
<accession>W9HBV4</accession>
<evidence type="ECO:0000256" key="5">
    <source>
        <dbReference type="SAM" id="SignalP"/>
    </source>
</evidence>
<keyword evidence="5" id="KW-0732">Signal</keyword>
<organism evidence="8 9">
    <name type="scientific">Skermanella stibiiresistens SB22</name>
    <dbReference type="NCBI Taxonomy" id="1385369"/>
    <lineage>
        <taxon>Bacteria</taxon>
        <taxon>Pseudomonadati</taxon>
        <taxon>Pseudomonadota</taxon>
        <taxon>Alphaproteobacteria</taxon>
        <taxon>Rhodospirillales</taxon>
        <taxon>Azospirillaceae</taxon>
        <taxon>Skermanella</taxon>
    </lineage>
</organism>
<reference evidence="8 9" key="1">
    <citation type="submission" date="2013-08" db="EMBL/GenBank/DDBJ databases">
        <title>The genome sequence of Skermanella stibiiresistens.</title>
        <authorList>
            <person name="Zhu W."/>
            <person name="Wang G."/>
        </authorList>
    </citation>
    <scope>NUCLEOTIDE SEQUENCE [LARGE SCALE GENOMIC DNA]</scope>
    <source>
        <strain evidence="8 9">SB22</strain>
    </source>
</reference>
<dbReference type="OrthoDB" id="5402098at2"/>
<dbReference type="PATRIC" id="fig|1385369.3.peg.891"/>
<evidence type="ECO:0000256" key="3">
    <source>
        <dbReference type="ARBA" id="ARBA00015281"/>
    </source>
</evidence>